<comment type="subunit">
    <text evidence="1">Forms a complex composed of PxpA, PxpB and PxpC.</text>
</comment>
<dbReference type="GO" id="GO:0005975">
    <property type="term" value="P:carbohydrate metabolic process"/>
    <property type="evidence" value="ECO:0007669"/>
    <property type="project" value="InterPro"/>
</dbReference>
<dbReference type="OrthoDB" id="9773478at2"/>
<dbReference type="HAMAP" id="MF_00691">
    <property type="entry name" value="PxpA"/>
    <property type="match status" value="1"/>
</dbReference>
<comment type="catalytic activity">
    <reaction evidence="1">
        <text>5-oxo-L-proline + ATP + 2 H2O = L-glutamate + ADP + phosphate + H(+)</text>
        <dbReference type="Rhea" id="RHEA:10348"/>
        <dbReference type="ChEBI" id="CHEBI:15377"/>
        <dbReference type="ChEBI" id="CHEBI:15378"/>
        <dbReference type="ChEBI" id="CHEBI:29985"/>
        <dbReference type="ChEBI" id="CHEBI:30616"/>
        <dbReference type="ChEBI" id="CHEBI:43474"/>
        <dbReference type="ChEBI" id="CHEBI:58402"/>
        <dbReference type="ChEBI" id="CHEBI:456216"/>
        <dbReference type="EC" id="3.5.2.9"/>
    </reaction>
</comment>
<accession>A0A5C8HMZ0</accession>
<comment type="similarity">
    <text evidence="1">Belongs to the LamB/PxpA family.</text>
</comment>
<dbReference type="EMBL" id="VRSW01000001">
    <property type="protein sequence ID" value="TXK05436.1"/>
    <property type="molecule type" value="Genomic_DNA"/>
</dbReference>
<sequence length="248" mass="25430">MDLNADLGESFGAWTMGDDAAMLAIVSSANVACGFHAGDPAGILATLRAATGAGVRVGAHPSYRDRAGFGRRHIEMATGDLTADVAYQLAALDGLARAAGTPLAYVKPHGALYNTMAADEKVAHAVYDAMALVTPTLPVMGLAGSAGLRWAQERGIGTIAEAFVDRGYRADGTLVPRSEPGAVLHDADVAAARMVRFVTQGVMETIDGGTIELVADSVCVHGDSPAALEMARRTRLALEAAGITVAAA</sequence>
<dbReference type="PANTHER" id="PTHR30292:SF0">
    <property type="entry name" value="5-OXOPROLINASE SUBUNIT A"/>
    <property type="match status" value="1"/>
</dbReference>
<proteinExistence type="inferred from homology"/>
<keyword evidence="3" id="KW-1185">Reference proteome</keyword>
<dbReference type="RefSeq" id="WP_147824247.1">
    <property type="nucleotide sequence ID" value="NZ_BAAARG010000001.1"/>
</dbReference>
<dbReference type="InterPro" id="IPR011330">
    <property type="entry name" value="Glyco_hydro/deAcase_b/a-brl"/>
</dbReference>
<dbReference type="CDD" id="cd10787">
    <property type="entry name" value="LamB_YcsF_like"/>
    <property type="match status" value="1"/>
</dbReference>
<evidence type="ECO:0000313" key="3">
    <source>
        <dbReference type="Proteomes" id="UP000321196"/>
    </source>
</evidence>
<dbReference type="NCBIfam" id="NF003816">
    <property type="entry name" value="PRK05406.1-5"/>
    <property type="match status" value="1"/>
</dbReference>
<dbReference type="Pfam" id="PF03746">
    <property type="entry name" value="LamB_YcsF"/>
    <property type="match status" value="1"/>
</dbReference>
<dbReference type="GO" id="GO:0005524">
    <property type="term" value="F:ATP binding"/>
    <property type="evidence" value="ECO:0007669"/>
    <property type="project" value="UniProtKB-UniRule"/>
</dbReference>
<protein>
    <recommendedName>
        <fullName evidence="1">5-oxoprolinase subunit A</fullName>
        <shortName evidence="1">5-OPase subunit A</shortName>
        <ecNumber evidence="1">3.5.2.9</ecNumber>
    </recommendedName>
    <alternativeName>
        <fullName evidence="1">5-oxoprolinase (ATP-hydrolyzing) subunit A</fullName>
    </alternativeName>
</protein>
<comment type="function">
    <text evidence="1">Catalyzes the cleavage of 5-oxoproline to form L-glutamate coupled to the hydrolysis of ATP to ADP and inorganic phosphate.</text>
</comment>
<dbReference type="Gene3D" id="3.20.20.370">
    <property type="entry name" value="Glycoside hydrolase/deacetylase"/>
    <property type="match status" value="1"/>
</dbReference>
<dbReference type="AlphaFoldDB" id="A0A5C8HMZ0"/>
<dbReference type="Proteomes" id="UP000321196">
    <property type="component" value="Unassembled WGS sequence"/>
</dbReference>
<dbReference type="GO" id="GO:0017168">
    <property type="term" value="F:5-oxoprolinase (ATP-hydrolyzing) activity"/>
    <property type="evidence" value="ECO:0007669"/>
    <property type="project" value="UniProtKB-UniRule"/>
</dbReference>
<dbReference type="EC" id="3.5.2.9" evidence="1"/>
<keyword evidence="1" id="KW-0547">Nucleotide-binding</keyword>
<keyword evidence="1" id="KW-0067">ATP-binding</keyword>
<name>A0A5C8HMZ0_9MICO</name>
<evidence type="ECO:0000313" key="2">
    <source>
        <dbReference type="EMBL" id="TXK05436.1"/>
    </source>
</evidence>
<dbReference type="PANTHER" id="PTHR30292">
    <property type="entry name" value="UNCHARACTERIZED PROTEIN YBGL-RELATED"/>
    <property type="match status" value="1"/>
</dbReference>
<dbReference type="InterPro" id="IPR005501">
    <property type="entry name" value="LamB/YcsF/PxpA-like"/>
</dbReference>
<reference evidence="2 3" key="1">
    <citation type="submission" date="2019-08" db="EMBL/GenBank/DDBJ databases">
        <authorList>
            <person name="Dong K."/>
        </authorList>
    </citation>
    <scope>NUCLEOTIDE SEQUENCE [LARGE SCALE GENOMIC DNA]</scope>
    <source>
        <strain evidence="2 3">M4-8</strain>
    </source>
</reference>
<keyword evidence="1" id="KW-0378">Hydrolase</keyword>
<gene>
    <name evidence="1" type="primary">pxpA</name>
    <name evidence="2" type="ORF">FVP60_00015</name>
</gene>
<dbReference type="NCBIfam" id="NF003814">
    <property type="entry name" value="PRK05406.1-3"/>
    <property type="match status" value="1"/>
</dbReference>
<dbReference type="SUPFAM" id="SSF88713">
    <property type="entry name" value="Glycoside hydrolase/deacetylase"/>
    <property type="match status" value="1"/>
</dbReference>
<evidence type="ECO:0000256" key="1">
    <source>
        <dbReference type="HAMAP-Rule" id="MF_00691"/>
    </source>
</evidence>
<comment type="caution">
    <text evidence="2">The sequence shown here is derived from an EMBL/GenBank/DDBJ whole genome shotgun (WGS) entry which is preliminary data.</text>
</comment>
<organism evidence="2 3">
    <name type="scientific">Microbacterium mitrae</name>
    <dbReference type="NCBI Taxonomy" id="664640"/>
    <lineage>
        <taxon>Bacteria</taxon>
        <taxon>Bacillati</taxon>
        <taxon>Actinomycetota</taxon>
        <taxon>Actinomycetes</taxon>
        <taxon>Micrococcales</taxon>
        <taxon>Microbacteriaceae</taxon>
        <taxon>Microbacterium</taxon>
    </lineage>
</organism>